<accession>A0A1M6EF17</accession>
<dbReference type="Proteomes" id="UP000184488">
    <property type="component" value="Unassembled WGS sequence"/>
</dbReference>
<keyword evidence="2" id="KW-1185">Reference proteome</keyword>
<dbReference type="AlphaFoldDB" id="A0A1M6EF17"/>
<reference evidence="2" key="1">
    <citation type="submission" date="2016-11" db="EMBL/GenBank/DDBJ databases">
        <authorList>
            <person name="Varghese N."/>
            <person name="Submissions S."/>
        </authorList>
    </citation>
    <scope>NUCLEOTIDE SEQUENCE [LARGE SCALE GENOMIC DNA]</scope>
    <source>
        <strain evidence="2">DSM 18829</strain>
    </source>
</reference>
<name>A0A1M6EF17_9FLAO</name>
<dbReference type="STRING" id="415425.SAMN05444363_1737"/>
<proteinExistence type="predicted"/>
<evidence type="ECO:0000313" key="2">
    <source>
        <dbReference type="Proteomes" id="UP000184488"/>
    </source>
</evidence>
<organism evidence="1 2">
    <name type="scientific">Flavobacterium terrae</name>
    <dbReference type="NCBI Taxonomy" id="415425"/>
    <lineage>
        <taxon>Bacteria</taxon>
        <taxon>Pseudomonadati</taxon>
        <taxon>Bacteroidota</taxon>
        <taxon>Flavobacteriia</taxon>
        <taxon>Flavobacteriales</taxon>
        <taxon>Flavobacteriaceae</taxon>
        <taxon>Flavobacterium</taxon>
    </lineage>
</organism>
<protein>
    <submittedName>
        <fullName evidence="1">Uncharacterized protein</fullName>
    </submittedName>
</protein>
<gene>
    <name evidence="1" type="ORF">SAMN05444363_1737</name>
</gene>
<dbReference type="EMBL" id="FQZI01000003">
    <property type="protein sequence ID" value="SHI83888.1"/>
    <property type="molecule type" value="Genomic_DNA"/>
</dbReference>
<evidence type="ECO:0000313" key="1">
    <source>
        <dbReference type="EMBL" id="SHI83888.1"/>
    </source>
</evidence>
<dbReference type="RefSeq" id="WP_143161889.1">
    <property type="nucleotide sequence ID" value="NZ_FQZI01000003.1"/>
</dbReference>
<sequence length="115" mass="13517">MKKKLILLNYSLLGAILFAVLFQSGHSFEHLVKQLTTEHCHHKYNKDKTEFSHAHNDFDDCFVCEYSFSNYLPTKFYSFEFKNFVVNSDIIFGYKKVEINCNSTVYYLRGPPVNV</sequence>
<dbReference type="OrthoDB" id="1445232at2"/>